<evidence type="ECO:0000256" key="1">
    <source>
        <dbReference type="SAM" id="Phobius"/>
    </source>
</evidence>
<feature type="transmembrane region" description="Helical" evidence="1">
    <location>
        <begin position="143"/>
        <end position="161"/>
    </location>
</feature>
<feature type="transmembrane region" description="Helical" evidence="1">
    <location>
        <begin position="120"/>
        <end position="137"/>
    </location>
</feature>
<reference evidence="2 3" key="1">
    <citation type="submission" date="2019-10" db="EMBL/GenBank/DDBJ databases">
        <title>Three novel species isolated from a subtropical stream in China.</title>
        <authorList>
            <person name="Lu H."/>
        </authorList>
    </citation>
    <scope>NUCLEOTIDE SEQUENCE [LARGE SCALE GENOMIC DNA]</scope>
    <source>
        <strain evidence="2 3">FT13W</strain>
    </source>
</reference>
<keyword evidence="1" id="KW-1133">Transmembrane helix</keyword>
<dbReference type="RefSeq" id="WP_152282486.1">
    <property type="nucleotide sequence ID" value="NZ_WFLI01000009.1"/>
</dbReference>
<feature type="transmembrane region" description="Helical" evidence="1">
    <location>
        <begin position="224"/>
        <end position="241"/>
    </location>
</feature>
<sequence>MTSQNKILNFKSKNKIPPTKKETIKNWLSITKDILDIAWRVAPPLSLAFAGLFLWMYLKHIQWSGLFYESAMTGTGLTFLVLAAVSLSTISLFILSTPSILMGITLSYFDKNQKINKEIFTIYLIALISWLAVINVSPYIDEAYAWIFIAPIITTSLYGYVKSDKLENSTSATHSRKWKIANTLAVILMSNFAIFGIIFPIFFFDGIMSHYAANVNNEISNKTITLLFIPLATLAPGLMYLMLRKTNTGAHNLIKVLANTSIIFIYSTFFLVLIFTPASKILLESTEIYNNNKKKFQILKPELKEIIKNTNIETRSDGELSTISAYIRYSFAGTKLICNEPLEFIDFSNSTSKKRNKIDKSSTLNCVATVPGDLREFSN</sequence>
<evidence type="ECO:0008006" key="4">
    <source>
        <dbReference type="Google" id="ProtNLM"/>
    </source>
</evidence>
<keyword evidence="1" id="KW-0812">Transmembrane</keyword>
<comment type="caution">
    <text evidence="2">The sequence shown here is derived from an EMBL/GenBank/DDBJ whole genome shotgun (WGS) entry which is preliminary data.</text>
</comment>
<gene>
    <name evidence="2" type="ORF">GCN75_10615</name>
</gene>
<name>A0A6I1I533_9BURK</name>
<organism evidence="2 3">
    <name type="scientific">Janthinobacterium violaceinigrum</name>
    <dbReference type="NCBI Taxonomy" id="2654252"/>
    <lineage>
        <taxon>Bacteria</taxon>
        <taxon>Pseudomonadati</taxon>
        <taxon>Pseudomonadota</taxon>
        <taxon>Betaproteobacteria</taxon>
        <taxon>Burkholderiales</taxon>
        <taxon>Oxalobacteraceae</taxon>
        <taxon>Janthinobacterium</taxon>
    </lineage>
</organism>
<dbReference type="Proteomes" id="UP000468717">
    <property type="component" value="Unassembled WGS sequence"/>
</dbReference>
<feature type="transmembrane region" description="Helical" evidence="1">
    <location>
        <begin position="182"/>
        <end position="204"/>
    </location>
</feature>
<feature type="transmembrane region" description="Helical" evidence="1">
    <location>
        <begin position="253"/>
        <end position="275"/>
    </location>
</feature>
<evidence type="ECO:0000313" key="3">
    <source>
        <dbReference type="Proteomes" id="UP000468717"/>
    </source>
</evidence>
<feature type="transmembrane region" description="Helical" evidence="1">
    <location>
        <begin position="37"/>
        <end position="58"/>
    </location>
</feature>
<evidence type="ECO:0000313" key="2">
    <source>
        <dbReference type="EMBL" id="KAB8065080.1"/>
    </source>
</evidence>
<keyword evidence="3" id="KW-1185">Reference proteome</keyword>
<keyword evidence="1" id="KW-0472">Membrane</keyword>
<protein>
    <recommendedName>
        <fullName evidence="4">DUF4153 domain-containing protein</fullName>
    </recommendedName>
</protein>
<dbReference type="EMBL" id="WFLI01000009">
    <property type="protein sequence ID" value="KAB8065080.1"/>
    <property type="molecule type" value="Genomic_DNA"/>
</dbReference>
<feature type="transmembrane region" description="Helical" evidence="1">
    <location>
        <begin position="78"/>
        <end position="108"/>
    </location>
</feature>
<proteinExistence type="predicted"/>
<dbReference type="AlphaFoldDB" id="A0A6I1I533"/>
<accession>A0A6I1I533</accession>